<name>A0AA39XMB7_9PEZI</name>
<comment type="caution">
    <text evidence="1">The sequence shown here is derived from an EMBL/GenBank/DDBJ whole genome shotgun (WGS) entry which is preliminary data.</text>
</comment>
<protein>
    <submittedName>
        <fullName evidence="1">Uncharacterized protein</fullName>
    </submittedName>
</protein>
<dbReference type="EMBL" id="JAULSR010000001">
    <property type="protein sequence ID" value="KAK0636674.1"/>
    <property type="molecule type" value="Genomic_DNA"/>
</dbReference>
<dbReference type="Proteomes" id="UP001174934">
    <property type="component" value="Unassembled WGS sequence"/>
</dbReference>
<gene>
    <name evidence="1" type="ORF">B0T17DRAFT_87078</name>
</gene>
<accession>A0AA39XMB7</accession>
<evidence type="ECO:0000313" key="1">
    <source>
        <dbReference type="EMBL" id="KAK0636674.1"/>
    </source>
</evidence>
<reference evidence="1" key="1">
    <citation type="submission" date="2023-06" db="EMBL/GenBank/DDBJ databases">
        <title>Genome-scale phylogeny and comparative genomics of the fungal order Sordariales.</title>
        <authorList>
            <consortium name="Lawrence Berkeley National Laboratory"/>
            <person name="Hensen N."/>
            <person name="Bonometti L."/>
            <person name="Westerberg I."/>
            <person name="Brannstrom I.O."/>
            <person name="Guillou S."/>
            <person name="Cros-Aarteil S."/>
            <person name="Calhoun S."/>
            <person name="Haridas S."/>
            <person name="Kuo A."/>
            <person name="Mondo S."/>
            <person name="Pangilinan J."/>
            <person name="Riley R."/>
            <person name="LaButti K."/>
            <person name="Andreopoulos B."/>
            <person name="Lipzen A."/>
            <person name="Chen C."/>
            <person name="Yanf M."/>
            <person name="Daum C."/>
            <person name="Ng V."/>
            <person name="Clum A."/>
            <person name="Steindorff A."/>
            <person name="Ohm R."/>
            <person name="Martin F."/>
            <person name="Silar P."/>
            <person name="Natvig D."/>
            <person name="Lalanne C."/>
            <person name="Gautier V."/>
            <person name="Ament-velasquez S.L."/>
            <person name="Kruys A."/>
            <person name="Hutchinson M.I."/>
            <person name="Powell A.J."/>
            <person name="Barry K."/>
            <person name="Miller A.N."/>
            <person name="Grigoriev I.V."/>
            <person name="Debuchy R."/>
            <person name="Gladieux P."/>
            <person name="Thoren M.H."/>
            <person name="Johannesson H."/>
        </authorList>
    </citation>
    <scope>NUCLEOTIDE SEQUENCE</scope>
    <source>
        <strain evidence="1">SMH3391-2</strain>
    </source>
</reference>
<keyword evidence="2" id="KW-1185">Reference proteome</keyword>
<proteinExistence type="predicted"/>
<dbReference type="AlphaFoldDB" id="A0AA39XMB7"/>
<organism evidence="1 2">
    <name type="scientific">Bombardia bombarda</name>
    <dbReference type="NCBI Taxonomy" id="252184"/>
    <lineage>
        <taxon>Eukaryota</taxon>
        <taxon>Fungi</taxon>
        <taxon>Dikarya</taxon>
        <taxon>Ascomycota</taxon>
        <taxon>Pezizomycotina</taxon>
        <taxon>Sordariomycetes</taxon>
        <taxon>Sordariomycetidae</taxon>
        <taxon>Sordariales</taxon>
        <taxon>Lasiosphaeriaceae</taxon>
        <taxon>Bombardia</taxon>
    </lineage>
</organism>
<evidence type="ECO:0000313" key="2">
    <source>
        <dbReference type="Proteomes" id="UP001174934"/>
    </source>
</evidence>
<sequence>MVRETAGGWPPPLGIPVPVCLQALAQAEVELVCRCIDATPNFITVTTKTIITTGPPVTITGPPTTVQTTTTVSTCNPGPTCVPDGGPCDIFHPEACCNFACQTVFGAGTSTYTCINFGV</sequence>